<dbReference type="SMART" id="SM00226">
    <property type="entry name" value="LMWPc"/>
    <property type="match status" value="1"/>
</dbReference>
<dbReference type="InterPro" id="IPR050438">
    <property type="entry name" value="LMW_PTPase"/>
</dbReference>
<dbReference type="Proteomes" id="UP001595993">
    <property type="component" value="Unassembled WGS sequence"/>
</dbReference>
<dbReference type="EMBL" id="JBHSFE010000004">
    <property type="protein sequence ID" value="MFC4606819.1"/>
    <property type="molecule type" value="Genomic_DNA"/>
</dbReference>
<keyword evidence="3" id="KW-0904">Protein phosphatase</keyword>
<dbReference type="Gene3D" id="3.40.50.2300">
    <property type="match status" value="1"/>
</dbReference>
<dbReference type="SUPFAM" id="SSF52788">
    <property type="entry name" value="Phosphotyrosine protein phosphatases I"/>
    <property type="match status" value="1"/>
</dbReference>
<name>A0ABV9G2G2_9ACTN</name>
<dbReference type="InterPro" id="IPR017867">
    <property type="entry name" value="Tyr_phospatase_low_mol_wt"/>
</dbReference>
<evidence type="ECO:0000256" key="1">
    <source>
        <dbReference type="ARBA" id="ARBA00011063"/>
    </source>
</evidence>
<feature type="domain" description="Phosphotyrosine protein phosphatase I" evidence="4">
    <location>
        <begin position="5"/>
        <end position="184"/>
    </location>
</feature>
<accession>A0ABV9G2G2</accession>
<dbReference type="Pfam" id="PF01451">
    <property type="entry name" value="LMWPc"/>
    <property type="match status" value="1"/>
</dbReference>
<proteinExistence type="inferred from homology"/>
<dbReference type="InterPro" id="IPR036196">
    <property type="entry name" value="Ptyr_pPase_sf"/>
</dbReference>
<evidence type="ECO:0000313" key="6">
    <source>
        <dbReference type="Proteomes" id="UP001595993"/>
    </source>
</evidence>
<dbReference type="PRINTS" id="PR00719">
    <property type="entry name" value="LMWPTPASE"/>
</dbReference>
<comment type="caution">
    <text evidence="5">The sequence shown here is derived from an EMBL/GenBank/DDBJ whole genome shotgun (WGS) entry which is preliminary data.</text>
</comment>
<gene>
    <name evidence="5" type="ORF">ACFO9E_03100</name>
</gene>
<keyword evidence="2" id="KW-0378">Hydrolase</keyword>
<sequence length="187" mass="19415">MREPFSVLVVCTGNLHRSPLAERLLTSRLASACGRFRVSSAGTAAVNGSPMDPVAASLLTEMGVEPTGAAARRLTAGLVRDAALVLGAATEHREAAVRLCPVHGLGRAFTLREFARLLHEDEAAGLTDPAERATALTRGAAARRGVTGAGSWDDDLVDPYGASEDEARACATRITEAVERIAAAVLG</sequence>
<evidence type="ECO:0000313" key="5">
    <source>
        <dbReference type="EMBL" id="MFC4606819.1"/>
    </source>
</evidence>
<evidence type="ECO:0000256" key="2">
    <source>
        <dbReference type="ARBA" id="ARBA00022801"/>
    </source>
</evidence>
<dbReference type="RefSeq" id="WP_381191352.1">
    <property type="nucleotide sequence ID" value="NZ_JBHSFE010000004.1"/>
</dbReference>
<reference evidence="6" key="1">
    <citation type="journal article" date="2019" name="Int. J. Syst. Evol. Microbiol.">
        <title>The Global Catalogue of Microorganisms (GCM) 10K type strain sequencing project: providing services to taxonomists for standard genome sequencing and annotation.</title>
        <authorList>
            <consortium name="The Broad Institute Genomics Platform"/>
            <consortium name="The Broad Institute Genome Sequencing Center for Infectious Disease"/>
            <person name="Wu L."/>
            <person name="Ma J."/>
        </authorList>
    </citation>
    <scope>NUCLEOTIDE SEQUENCE [LARGE SCALE GENOMIC DNA]</scope>
    <source>
        <strain evidence="6">CGMCC 4.7139</strain>
    </source>
</reference>
<dbReference type="PANTHER" id="PTHR11717">
    <property type="entry name" value="LOW MOLECULAR WEIGHT PROTEIN TYROSINE PHOSPHATASE"/>
    <property type="match status" value="1"/>
</dbReference>
<comment type="similarity">
    <text evidence="1">Belongs to the low molecular weight phosphotyrosine protein phosphatase family.</text>
</comment>
<dbReference type="InterPro" id="IPR023485">
    <property type="entry name" value="Ptyr_pPase"/>
</dbReference>
<evidence type="ECO:0000259" key="4">
    <source>
        <dbReference type="SMART" id="SM00226"/>
    </source>
</evidence>
<dbReference type="PANTHER" id="PTHR11717:SF31">
    <property type="entry name" value="LOW MOLECULAR WEIGHT PROTEIN-TYROSINE-PHOSPHATASE ETP-RELATED"/>
    <property type="match status" value="1"/>
</dbReference>
<organism evidence="5 6">
    <name type="scientific">Streptomyces maoxianensis</name>
    <dbReference type="NCBI Taxonomy" id="1459942"/>
    <lineage>
        <taxon>Bacteria</taxon>
        <taxon>Bacillati</taxon>
        <taxon>Actinomycetota</taxon>
        <taxon>Actinomycetes</taxon>
        <taxon>Kitasatosporales</taxon>
        <taxon>Streptomycetaceae</taxon>
        <taxon>Streptomyces</taxon>
    </lineage>
</organism>
<protein>
    <submittedName>
        <fullName evidence="5">Low molecular weight phosphatase family protein</fullName>
    </submittedName>
</protein>
<evidence type="ECO:0000256" key="3">
    <source>
        <dbReference type="ARBA" id="ARBA00022912"/>
    </source>
</evidence>
<keyword evidence="6" id="KW-1185">Reference proteome</keyword>